<feature type="region of interest" description="Disordered" evidence="1">
    <location>
        <begin position="114"/>
        <end position="198"/>
    </location>
</feature>
<sequence>MQWDANLYVRNRDETFLDDGELFHNSLSYFISIRSSYLSMRRDGHLWLQKVVESYSWKYLDDGVNALITSAHPPPPKSKVVQPIHGKSNNNKDIQLPKVHVVNTISKSVNHNIQSKESQGVTTKLKKPPPRAPSVERSLEVHDAFEGGTNPVLEEMSDDNDSDHHWNRTKRPKLTIPSNPNSLRGITSASENLEGAKD</sequence>
<organism evidence="2 3">
    <name type="scientific">Quercus suber</name>
    <name type="common">Cork oak</name>
    <dbReference type="NCBI Taxonomy" id="58331"/>
    <lineage>
        <taxon>Eukaryota</taxon>
        <taxon>Viridiplantae</taxon>
        <taxon>Streptophyta</taxon>
        <taxon>Embryophyta</taxon>
        <taxon>Tracheophyta</taxon>
        <taxon>Spermatophyta</taxon>
        <taxon>Magnoliopsida</taxon>
        <taxon>eudicotyledons</taxon>
        <taxon>Gunneridae</taxon>
        <taxon>Pentapetalae</taxon>
        <taxon>rosids</taxon>
        <taxon>fabids</taxon>
        <taxon>Fagales</taxon>
        <taxon>Fagaceae</taxon>
        <taxon>Quercus</taxon>
    </lineage>
</organism>
<protein>
    <submittedName>
        <fullName evidence="2">Uncharacterized protein</fullName>
    </submittedName>
</protein>
<reference evidence="2 3" key="1">
    <citation type="journal article" date="2018" name="Sci. Data">
        <title>The draft genome sequence of cork oak.</title>
        <authorList>
            <person name="Ramos A.M."/>
            <person name="Usie A."/>
            <person name="Barbosa P."/>
            <person name="Barros P.M."/>
            <person name="Capote T."/>
            <person name="Chaves I."/>
            <person name="Simoes F."/>
            <person name="Abreu I."/>
            <person name="Carrasquinho I."/>
            <person name="Faro C."/>
            <person name="Guimaraes J.B."/>
            <person name="Mendonca D."/>
            <person name="Nobrega F."/>
            <person name="Rodrigues L."/>
            <person name="Saibo N.J.M."/>
            <person name="Varela M.C."/>
            <person name="Egas C."/>
            <person name="Matos J."/>
            <person name="Miguel C.M."/>
            <person name="Oliveira M.M."/>
            <person name="Ricardo C.P."/>
            <person name="Goncalves S."/>
        </authorList>
    </citation>
    <scope>NUCLEOTIDE SEQUENCE [LARGE SCALE GENOMIC DNA]</scope>
    <source>
        <strain evidence="3">cv. HL8</strain>
    </source>
</reference>
<gene>
    <name evidence="2" type="ORF">CFP56_032059</name>
</gene>
<evidence type="ECO:0000313" key="3">
    <source>
        <dbReference type="Proteomes" id="UP000237347"/>
    </source>
</evidence>
<evidence type="ECO:0000256" key="1">
    <source>
        <dbReference type="SAM" id="MobiDB-lite"/>
    </source>
</evidence>
<comment type="caution">
    <text evidence="2">The sequence shown here is derived from an EMBL/GenBank/DDBJ whole genome shotgun (WGS) entry which is preliminary data.</text>
</comment>
<keyword evidence="3" id="KW-1185">Reference proteome</keyword>
<dbReference type="EMBL" id="PKMF04000542">
    <property type="protein sequence ID" value="KAK7826598.1"/>
    <property type="molecule type" value="Genomic_DNA"/>
</dbReference>
<evidence type="ECO:0000313" key="2">
    <source>
        <dbReference type="EMBL" id="KAK7826598.1"/>
    </source>
</evidence>
<name>A0AAW0JIW7_QUESU</name>
<dbReference type="Proteomes" id="UP000237347">
    <property type="component" value="Unassembled WGS sequence"/>
</dbReference>
<proteinExistence type="predicted"/>
<feature type="compositionally biased region" description="Polar residues" evidence="1">
    <location>
        <begin position="176"/>
        <end position="191"/>
    </location>
</feature>
<dbReference type="AlphaFoldDB" id="A0AAW0JIW7"/>
<accession>A0AAW0JIW7</accession>